<accession>A0AAD3DY28</accession>
<sequence>QRSVGGGAGGVAGGGGAKGEKTGKMSRDEFEVFSVLDKVVERVSVVMAEPDEKEREKMLKAMEKQDRAAARRREKAAAEKAEKAAAAAAGGGAAEGAATGAAGAGAAAVAAGAAVPGSEKVTKAAKAAAKQAAKAAKEAAAAEAAAAAAADAAASQPPPPSSNQVDERSLPSAREPPPPAVLLELSYGAAAAGGAGGAGSAAAPGPDTGAVAAPDVKQEGEGGAVLLGCDEVQRLLGVYQFLWDHRELLGLEGRVPSLADLLLLLSHPPARLPPTARRAADDLHLSLLRLLVGEAVSELIDYTAQTSTLPRRELSPASPPLTPATWPEVARRYLAAAAAARYLTSSEPRSSALAQLQLPGQLQNLEPADWLHHLLAGFNFPHLLSRIALLPHASS</sequence>
<feature type="compositionally biased region" description="Gly residues" evidence="1">
    <location>
        <begin position="1"/>
        <end position="17"/>
    </location>
</feature>
<dbReference type="AlphaFoldDB" id="A0AAD3DY28"/>
<feature type="region of interest" description="Disordered" evidence="1">
    <location>
        <begin position="150"/>
        <end position="179"/>
    </location>
</feature>
<evidence type="ECO:0000256" key="1">
    <source>
        <dbReference type="SAM" id="MobiDB-lite"/>
    </source>
</evidence>
<dbReference type="EMBL" id="BMAR01000029">
    <property type="protein sequence ID" value="GFR49322.1"/>
    <property type="molecule type" value="Genomic_DNA"/>
</dbReference>
<dbReference type="Proteomes" id="UP001054857">
    <property type="component" value="Unassembled WGS sequence"/>
</dbReference>
<feature type="non-terminal residue" evidence="2">
    <location>
        <position position="395"/>
    </location>
</feature>
<evidence type="ECO:0000313" key="3">
    <source>
        <dbReference type="Proteomes" id="UP001054857"/>
    </source>
</evidence>
<feature type="region of interest" description="Disordered" evidence="1">
    <location>
        <begin position="1"/>
        <end position="27"/>
    </location>
</feature>
<feature type="compositionally biased region" description="Basic and acidic residues" evidence="1">
    <location>
        <begin position="52"/>
        <end position="83"/>
    </location>
</feature>
<feature type="compositionally biased region" description="Basic and acidic residues" evidence="1">
    <location>
        <begin position="18"/>
        <end position="27"/>
    </location>
</feature>
<name>A0AAD3DY28_9CHLO</name>
<evidence type="ECO:0000313" key="2">
    <source>
        <dbReference type="EMBL" id="GFR49322.1"/>
    </source>
</evidence>
<reference evidence="2 3" key="1">
    <citation type="journal article" date="2021" name="Sci. Rep.">
        <title>Genome sequencing of the multicellular alga Astrephomene provides insights into convergent evolution of germ-soma differentiation.</title>
        <authorList>
            <person name="Yamashita S."/>
            <person name="Yamamoto K."/>
            <person name="Matsuzaki R."/>
            <person name="Suzuki S."/>
            <person name="Yamaguchi H."/>
            <person name="Hirooka S."/>
            <person name="Minakuchi Y."/>
            <person name="Miyagishima S."/>
            <person name="Kawachi M."/>
            <person name="Toyoda A."/>
            <person name="Nozaki H."/>
        </authorList>
    </citation>
    <scope>NUCLEOTIDE SEQUENCE [LARGE SCALE GENOMIC DNA]</scope>
    <source>
        <strain evidence="2 3">NIES-4017</strain>
    </source>
</reference>
<gene>
    <name evidence="2" type="ORF">Agub_g11348</name>
</gene>
<keyword evidence="3" id="KW-1185">Reference proteome</keyword>
<proteinExistence type="predicted"/>
<comment type="caution">
    <text evidence="2">The sequence shown here is derived from an EMBL/GenBank/DDBJ whole genome shotgun (WGS) entry which is preliminary data.</text>
</comment>
<feature type="region of interest" description="Disordered" evidence="1">
    <location>
        <begin position="52"/>
        <end position="98"/>
    </location>
</feature>
<protein>
    <submittedName>
        <fullName evidence="2">Uncharacterized protein</fullName>
    </submittedName>
</protein>
<organism evidence="2 3">
    <name type="scientific">Astrephomene gubernaculifera</name>
    <dbReference type="NCBI Taxonomy" id="47775"/>
    <lineage>
        <taxon>Eukaryota</taxon>
        <taxon>Viridiplantae</taxon>
        <taxon>Chlorophyta</taxon>
        <taxon>core chlorophytes</taxon>
        <taxon>Chlorophyceae</taxon>
        <taxon>CS clade</taxon>
        <taxon>Chlamydomonadales</taxon>
        <taxon>Astrephomenaceae</taxon>
        <taxon>Astrephomene</taxon>
    </lineage>
</organism>
<feature type="non-terminal residue" evidence="2">
    <location>
        <position position="1"/>
    </location>
</feature>